<dbReference type="AlphaFoldDB" id="A0A9P6LWV0"/>
<reference evidence="2" key="1">
    <citation type="journal article" date="2020" name="Fungal Divers.">
        <title>Resolving the Mortierellaceae phylogeny through synthesis of multi-gene phylogenetics and phylogenomics.</title>
        <authorList>
            <person name="Vandepol N."/>
            <person name="Liber J."/>
            <person name="Desiro A."/>
            <person name="Na H."/>
            <person name="Kennedy M."/>
            <person name="Barry K."/>
            <person name="Grigoriev I.V."/>
            <person name="Miller A.N."/>
            <person name="O'Donnell K."/>
            <person name="Stajich J.E."/>
            <person name="Bonito G."/>
        </authorList>
    </citation>
    <scope>NUCLEOTIDE SEQUENCE</scope>
    <source>
        <strain evidence="2">CK1249</strain>
    </source>
</reference>
<gene>
    <name evidence="2" type="ORF">BGZ70_001577</name>
</gene>
<organism evidence="2 3">
    <name type="scientific">Mortierella alpina</name>
    <name type="common">Oleaginous fungus</name>
    <name type="synonym">Mortierella renispora</name>
    <dbReference type="NCBI Taxonomy" id="64518"/>
    <lineage>
        <taxon>Eukaryota</taxon>
        <taxon>Fungi</taxon>
        <taxon>Fungi incertae sedis</taxon>
        <taxon>Mucoromycota</taxon>
        <taxon>Mortierellomycotina</taxon>
        <taxon>Mortierellomycetes</taxon>
        <taxon>Mortierellales</taxon>
        <taxon>Mortierellaceae</taxon>
        <taxon>Mortierella</taxon>
    </lineage>
</organism>
<dbReference type="Proteomes" id="UP000738359">
    <property type="component" value="Unassembled WGS sequence"/>
</dbReference>
<protein>
    <submittedName>
        <fullName evidence="2">Uncharacterized protein</fullName>
    </submittedName>
</protein>
<evidence type="ECO:0000256" key="1">
    <source>
        <dbReference type="SAM" id="MobiDB-lite"/>
    </source>
</evidence>
<keyword evidence="3" id="KW-1185">Reference proteome</keyword>
<comment type="caution">
    <text evidence="2">The sequence shown here is derived from an EMBL/GenBank/DDBJ whole genome shotgun (WGS) entry which is preliminary data.</text>
</comment>
<evidence type="ECO:0000313" key="3">
    <source>
        <dbReference type="Proteomes" id="UP000738359"/>
    </source>
</evidence>
<dbReference type="EMBL" id="JAAAHY010001358">
    <property type="protein sequence ID" value="KAF9949919.1"/>
    <property type="molecule type" value="Genomic_DNA"/>
</dbReference>
<proteinExistence type="predicted"/>
<sequence length="143" mass="16450">MVQFRLFDKVKVALRLKKSLAHRHSIYMTLIGLQQDASSRSTAPVAPPLSGRLLKRDELTFQKKNDMIKHIAEQDPALLPLSELELIQGIQEGEQDTKASKKKTTRKKPMTEEESYQQTRPDASLYNLIESFERCRIIESQQP</sequence>
<name>A0A9P6LWV0_MORAP</name>
<dbReference type="OrthoDB" id="2251664at2759"/>
<evidence type="ECO:0000313" key="2">
    <source>
        <dbReference type="EMBL" id="KAF9949919.1"/>
    </source>
</evidence>
<accession>A0A9P6LWV0</accession>
<feature type="region of interest" description="Disordered" evidence="1">
    <location>
        <begin position="90"/>
        <end position="122"/>
    </location>
</feature>